<dbReference type="Pfam" id="PF00149">
    <property type="entry name" value="Metallophos"/>
    <property type="match status" value="1"/>
</dbReference>
<evidence type="ECO:0000259" key="1">
    <source>
        <dbReference type="Pfam" id="PF00149"/>
    </source>
</evidence>
<dbReference type="InterPro" id="IPR029052">
    <property type="entry name" value="Metallo-depent_PP-like"/>
</dbReference>
<dbReference type="PANTHER" id="PTHR43143:SF1">
    <property type="entry name" value="SERINE_THREONINE-PROTEIN PHOSPHATASE CPPED1"/>
    <property type="match status" value="1"/>
</dbReference>
<dbReference type="HOGENOM" id="CLU_056914_0_0_7"/>
<feature type="domain" description="Calcineurin-like phosphoesterase" evidence="1">
    <location>
        <begin position="41"/>
        <end position="229"/>
    </location>
</feature>
<dbReference type="EMBL" id="CP002629">
    <property type="protein sequence ID" value="AEB10075.1"/>
    <property type="molecule type" value="Genomic_DNA"/>
</dbReference>
<evidence type="ECO:0000313" key="2">
    <source>
        <dbReference type="EMBL" id="AEB10075.1"/>
    </source>
</evidence>
<organism evidence="2 3">
    <name type="scientific">Desulfobacca acetoxidans (strain ATCC 700848 / DSM 11109 / ASRB2)</name>
    <dbReference type="NCBI Taxonomy" id="880072"/>
    <lineage>
        <taxon>Bacteria</taxon>
        <taxon>Pseudomonadati</taxon>
        <taxon>Thermodesulfobacteriota</taxon>
        <taxon>Desulfobaccia</taxon>
        <taxon>Desulfobaccales</taxon>
        <taxon>Desulfobaccaceae</taxon>
        <taxon>Desulfobacca</taxon>
    </lineage>
</organism>
<sequence length="294" mass="32322">MDRRLFLKHLGFCLAANAIGIPLTSGPSGAPAQDESSATTFKVAFLADAHLPDGNPDSIAARHLALALEEINGQEPPVDLVFFGGDLTHDGNPKALSLAKEFFSSLRPPVWLLPGEKDYPIASGSLWTEIFGRSTFSFLHKGVHFIGLNTVHFGQKAGSGLFQISHPQHHWLAAELAETPCELPLIIVSHAPLYRLFHPWQWWTEGAETVHDLLQARQRVILLHGHVHQHIGLEHKNLQFLGVRSTAWPLPDVRLGVPQKQREATASDRTGCGWLLLTISSDGAIKGHDCLWEG</sequence>
<dbReference type="KEGG" id="dao:Desac_2248"/>
<dbReference type="InterPro" id="IPR051918">
    <property type="entry name" value="STPP_CPPED1"/>
</dbReference>
<reference evidence="3" key="2">
    <citation type="submission" date="2011-03" db="EMBL/GenBank/DDBJ databases">
        <title>The complete genome of Desulfobacca acetoxidans DSM 11109.</title>
        <authorList>
            <consortium name="US DOE Joint Genome Institute (JGI-PGF)"/>
            <person name="Lucas S."/>
            <person name="Copeland A."/>
            <person name="Lapidus A."/>
            <person name="Bruce D."/>
            <person name="Goodwin L."/>
            <person name="Pitluck S."/>
            <person name="Peters L."/>
            <person name="Kyrpides N."/>
            <person name="Mavromatis K."/>
            <person name="Ivanova N."/>
            <person name="Ovchinnikova G."/>
            <person name="Teshima H."/>
            <person name="Detter J.C."/>
            <person name="Han C."/>
            <person name="Land M."/>
            <person name="Hauser L."/>
            <person name="Markowitz V."/>
            <person name="Cheng J.-F."/>
            <person name="Hugenholtz P."/>
            <person name="Woyke T."/>
            <person name="Wu D."/>
            <person name="Spring S."/>
            <person name="Schueler E."/>
            <person name="Brambilla E."/>
            <person name="Klenk H.-P."/>
            <person name="Eisen J.A."/>
        </authorList>
    </citation>
    <scope>NUCLEOTIDE SEQUENCE [LARGE SCALE GENOMIC DNA]</scope>
    <source>
        <strain evidence="3">ATCC 700848 / DSM 11109 / ASRB2</strain>
    </source>
</reference>
<keyword evidence="3" id="KW-1185">Reference proteome</keyword>
<dbReference type="Proteomes" id="UP000000483">
    <property type="component" value="Chromosome"/>
</dbReference>
<reference evidence="2 3" key="1">
    <citation type="journal article" date="2011" name="Stand. Genomic Sci.">
        <title>Complete genome sequence of the acetate-degrading sulfate reducer Desulfobacca acetoxidans type strain (ASRB2).</title>
        <authorList>
            <person name="Goker M."/>
            <person name="Teshima H."/>
            <person name="Lapidus A."/>
            <person name="Nolan M."/>
            <person name="Lucas S."/>
            <person name="Hammon N."/>
            <person name="Deshpande S."/>
            <person name="Cheng J.F."/>
            <person name="Tapia R."/>
            <person name="Han C."/>
            <person name="Goodwin L."/>
            <person name="Pitluck S."/>
            <person name="Huntemann M."/>
            <person name="Liolios K."/>
            <person name="Ivanova N."/>
            <person name="Pagani I."/>
            <person name="Mavromatis K."/>
            <person name="Ovchinikova G."/>
            <person name="Pati A."/>
            <person name="Chen A."/>
            <person name="Palaniappan K."/>
            <person name="Land M."/>
            <person name="Hauser L."/>
            <person name="Brambilla E.M."/>
            <person name="Rohde M."/>
            <person name="Spring S."/>
            <person name="Detter J.C."/>
            <person name="Woyke T."/>
            <person name="Bristow J."/>
            <person name="Eisen J.A."/>
            <person name="Markowitz V."/>
            <person name="Hugenholtz P."/>
            <person name="Kyrpides N.C."/>
            <person name="Klenk H.P."/>
        </authorList>
    </citation>
    <scope>NUCLEOTIDE SEQUENCE [LARGE SCALE GENOMIC DNA]</scope>
    <source>
        <strain evidence="3">ATCC 700848 / DSM 11109 / ASRB2</strain>
    </source>
</reference>
<dbReference type="RefSeq" id="WP_013707184.1">
    <property type="nucleotide sequence ID" value="NC_015388.1"/>
</dbReference>
<dbReference type="STRING" id="880072.Desac_2248"/>
<dbReference type="InterPro" id="IPR004843">
    <property type="entry name" value="Calcineurin-like_PHP"/>
</dbReference>
<dbReference type="AlphaFoldDB" id="F2NFF6"/>
<dbReference type="eggNOG" id="COG1409">
    <property type="taxonomic scope" value="Bacteria"/>
</dbReference>
<gene>
    <name evidence="2" type="ordered locus">Desac_2248</name>
</gene>
<dbReference type="Gene3D" id="3.60.21.10">
    <property type="match status" value="1"/>
</dbReference>
<dbReference type="GO" id="GO:0016787">
    <property type="term" value="F:hydrolase activity"/>
    <property type="evidence" value="ECO:0007669"/>
    <property type="project" value="InterPro"/>
</dbReference>
<evidence type="ECO:0000313" key="3">
    <source>
        <dbReference type="Proteomes" id="UP000000483"/>
    </source>
</evidence>
<dbReference type="SUPFAM" id="SSF56300">
    <property type="entry name" value="Metallo-dependent phosphatases"/>
    <property type="match status" value="1"/>
</dbReference>
<protein>
    <submittedName>
        <fullName evidence="2">Metallophosphoesterase</fullName>
    </submittedName>
</protein>
<dbReference type="OrthoDB" id="9780884at2"/>
<dbReference type="PANTHER" id="PTHR43143">
    <property type="entry name" value="METALLOPHOSPHOESTERASE, CALCINEURIN SUPERFAMILY"/>
    <property type="match status" value="1"/>
</dbReference>
<accession>F2NFF6</accession>
<proteinExistence type="predicted"/>
<name>F2NFF6_DESAR</name>